<evidence type="ECO:0000313" key="2">
    <source>
        <dbReference type="Proteomes" id="UP001162992"/>
    </source>
</evidence>
<dbReference type="EMBL" id="CM055101">
    <property type="protein sequence ID" value="KAJ7541661.1"/>
    <property type="molecule type" value="Genomic_DNA"/>
</dbReference>
<evidence type="ECO:0000313" key="1">
    <source>
        <dbReference type="EMBL" id="KAJ7541661.1"/>
    </source>
</evidence>
<organism evidence="1 2">
    <name type="scientific">Diphasiastrum complanatum</name>
    <name type="common">Issler's clubmoss</name>
    <name type="synonym">Lycopodium complanatum</name>
    <dbReference type="NCBI Taxonomy" id="34168"/>
    <lineage>
        <taxon>Eukaryota</taxon>
        <taxon>Viridiplantae</taxon>
        <taxon>Streptophyta</taxon>
        <taxon>Embryophyta</taxon>
        <taxon>Tracheophyta</taxon>
        <taxon>Lycopodiopsida</taxon>
        <taxon>Lycopodiales</taxon>
        <taxon>Lycopodiaceae</taxon>
        <taxon>Lycopodioideae</taxon>
        <taxon>Diphasiastrum</taxon>
    </lineage>
</organism>
<keyword evidence="2" id="KW-1185">Reference proteome</keyword>
<protein>
    <submittedName>
        <fullName evidence="1">Uncharacterized protein</fullName>
    </submittedName>
</protein>
<comment type="caution">
    <text evidence="1">The sequence shown here is derived from an EMBL/GenBank/DDBJ whole genome shotgun (WGS) entry which is preliminary data.</text>
</comment>
<gene>
    <name evidence="1" type="ORF">O6H91_10G069500</name>
</gene>
<accession>A0ACC2CI06</accession>
<dbReference type="Proteomes" id="UP001162992">
    <property type="component" value="Chromosome 10"/>
</dbReference>
<proteinExistence type="predicted"/>
<sequence length="288" mass="30258">MDCKHKMLALLFILVALLTAVPTQGQVELDTCENVINLLDSCMAERSDDPIYTIYGSSLESSRYVVGQPATQISMEPVSPVATPLNSQSAPQMSMQPGFPVSAPSGSAPSPSAKKHHKKHVHAHSSATAPSPSTQKHSHHRKHGKHSSVNPEVSAPAPSDFAFSPSPSASFAPLPNVASESPSATTLPLQPAVSDKSPAPSPSVIDASLAPSYSLEPEPVIWLPSTMYVTQPEQAHPPSSACPALLRIPLLTMCQCVAGRPSSPNTYSLETAAVFNIVPGVCSRIGGY</sequence>
<reference evidence="2" key="1">
    <citation type="journal article" date="2024" name="Proc. Natl. Acad. Sci. U.S.A.">
        <title>Extraordinary preservation of gene collinearity over three hundred million years revealed in homosporous lycophytes.</title>
        <authorList>
            <person name="Li C."/>
            <person name="Wickell D."/>
            <person name="Kuo L.Y."/>
            <person name="Chen X."/>
            <person name="Nie B."/>
            <person name="Liao X."/>
            <person name="Peng D."/>
            <person name="Ji J."/>
            <person name="Jenkins J."/>
            <person name="Williams M."/>
            <person name="Shu S."/>
            <person name="Plott C."/>
            <person name="Barry K."/>
            <person name="Rajasekar S."/>
            <person name="Grimwood J."/>
            <person name="Han X."/>
            <person name="Sun S."/>
            <person name="Hou Z."/>
            <person name="He W."/>
            <person name="Dai G."/>
            <person name="Sun C."/>
            <person name="Schmutz J."/>
            <person name="Leebens-Mack J.H."/>
            <person name="Li F.W."/>
            <person name="Wang L."/>
        </authorList>
    </citation>
    <scope>NUCLEOTIDE SEQUENCE [LARGE SCALE GENOMIC DNA]</scope>
    <source>
        <strain evidence="2">cv. PW_Plant_1</strain>
    </source>
</reference>
<name>A0ACC2CI06_DIPCM</name>